<keyword evidence="1" id="KW-0472">Membrane</keyword>
<sequence>MNKAELFFNIILVQMVFSSIEVLNDQEQLRITEIQIEENQFEENTCIQIGLFSKYNPLGNILQIGRVGIFDSNCFHLFSIADKSTSSLNLIYYDCIEYELKQIKKTVEFISYDQFQISKFANIDIYKYENTWHYFSILQCADKLQIQIFEFGQQILLELITNTKYPFLSTNILLTFGGGLIVSNSQIDSIQIGRKFSFFPGKFYLIDYQIIQFNPNINLLEYAFTNFQETSICKCIQNYPQTIDDVDIKWLQQEIFTISYVNCDSFIFAGWFRIQEVFQQDQEFTYHFLKLKPNFENSQLSNQNLSPLQFFYKISPLKNQIVITTYNYSFPSVNIDFSDNPFLITRIFDINNNIKLWHNIFVQLSQQQISVKLNFFEQNDIYPYEIYLDVYQFSNVQFKLYYGNLYQNSKNYLNIQISNLVFLNCNNQFQQQNCHFSCETCDGPTRTDCLSCSESSKRLYISAFKSCICPYGMIDKNFNCLSYQDYNFEIKQEQNQQQQCQFGYFELDQKCIKCPSIINEKQFTCLECLHNPTSWYQISACSTILKLHIRNTAKTLRQQKIYYKYDGDSLQACLYCNQNSLHVEEEQYEELKLLDNVFISFCWKSFSSQIQQYNCYECPFYYCLVCQMLETGAVCLICESPFYLENGICTSMPPNTLQLNECLSPYYITSNKECKYCPIDKCKYCFEFYSDDLSKCTLFKDFDIFLLNEQLKIGCALCEDGYIFNFLTNLCEYSKPKAKNCLKAFIHENSNEICILSSNDDFSVAPEIVNCEKYIQNCLQCILTKYFVIKCTICKSGYTTTSLGGFCKQSLLQNSKISVEGDISKQDGWVQLIQSFMMSFLPNQYYYSFGSTWQIQEMAIQCLDGYARNPHGRCLKYCDLNCESCKFEYTDIQGERFECQICPLNYYQQPIKVQIKGKCVKCTQLCQVCSYRSNEEIQIINPNFIVNDQNEIYLMKCNKQILDPKIQLDPYLNIAKYCFDGICSGQLSIEIGSIFCWLCTWAIYENQIINYEYCNEMGVTTINIIRQYEQFNQEQYDYANYFIDMTSHLKENIFSLQYLTLQLIGFDNKKMIFSKDMYPFIYNFDSVEFHNLVFYLINSDVLGIFNYNQKVNLLFKNCIINSSQIINTVSIFQSRKYGELNFENVSLTNLNFINSSFLTLLSQNDIQTIKIKSFYLKNCSFINSNLFQFELSKFTILIEDINIDECQFKNSSIFIFISNLIIDKLILFNQIIVKHTEFYQSSIINSTDDSSLRILYLNMQLNTILESKAIIHMNNFSIFYVEVISNKFIKSKLIVIEVIPSSLCEFNYILAQRNHFKQSNFLKLSSNSEFNDLSVQLNNIYFEEINEVNNSFGQSLLIKISCFKLLISDFKIINSNSLQVLQFTNVQEIIISNLIYHNDQILSKIPISLDCVNQFNFQHQLLETIDCKFIKIVNARINNQQSSDLALLSFISNKQDSNITQERIDLENFQIIGNLLSKQSLTNFLSIITIYSENSQQIILKDFTFESNIFHQHIDDPSETFASLIYIYSSKSEVVIINLFSSNNALTNSSSSFISINSKIVKFINYTVFNHNILNQTLWSKYYEIQFEFNEEQSQINSIIQQTFKFHNKGGACLIATSSFSCLNSSFTNILSQRSSLFEVKTQGQGNIILENININSLNYDLLSMVDYSGSIYIYSVNSLLDLRINKINFQNIFNRRSSSIFTIYPSQKQNYISISNIQIINCISLINPIAKIEFMLDNSYQNKLFIQNVTILQNKDMWIDYIQRIGLLSLSEISEIVTENSLIYVKGGDLEIKNFQVEGIFITQLLSIHSPTKLLIQNMQINQILTFYPLNLIEINLSQDIKSKIYFHTINFEKFKIYQIMNNNIKHQLKNINYTIKGCFIIKQNQIFDDSFKQDLSFDNLISKLQLNAQQSGSLIYLKSTSSMAYIYFTFIELLNNICNQFLQGLINVQIENNYKVFISELHCIGNYVEKFGCLNLESETNLSSNIISISQSIFLNNNGTQGVAIKSSKVKLNLQQCLIMYNNANQTGGGLYLELSTKDFKLKQVSILHNMAKEGGGIYFVGNSNLNSLNFIQSSVHFNRAIQLANNIVESPTHLVLSINSLELISTSYIINDTQINSLLLKPYTILQQGKLILTTYLLIPSNQQVTKFSIYNPRTQTYQSYIQNIQILLKNSQNEMLPFIQDCSCQIEETLFFYNQTFIQGPLIAKNQQLSPELNSLDLSSLQFEFNPYEEEYSHFQININCLLEQSSKKLQYFLQAKSLKCQLGEFKVDNGCQKCQSSQGYYSVTYNATKCSIFDQKKFQNITSNSLQLLEGYWRPNYLSDQTEYCFKNQQYCKGGWDVGDNLCFLGHVGGLCEECDKYNIQGQGYYFKDEQSLTCLKCFQFKDSILPFILTSIWALLSILMTLKSIDKTNILFTQLKIRQKFNKIIFKLDQDHESILLKMLLNYFWTFSVIFSFNIKFTFALSFIYQASNPSYFMANNLDCYLSQISEIELIYSRIIAMIILMIFQLLIILIGFTIYALVFNRTFNRSMISATGLYLYVSNYAAIIKQFCSILSSRQISNINYIQGDVSLVFGYQNHYKWIYTFVVPGLGFFGCCIPFSLFFLMYIKKEELDNIKLRRHICYLFNEYNPNKYFWEQIKLTKKTIIIIIMTYFEINILLKASLLGLCLLFYQLLAVKNKPYIIQSLNNLDLQTGQICSIAIFMASAQYVCDQQEQVFYSILLQILIMLLCIKLCFPFVFDIVRVYIRKYRVLCVSLLLKLFQCIKADFCFTRYLSQYKKQLIIKDKRLKLRFYKLKQFLLSISKAQIKQQKYITTLMSSQSSVRVKLNNSELDSRKPLKIELERLFETNN</sequence>
<keyword evidence="1" id="KW-1133">Transmembrane helix</keyword>
<feature type="transmembrane region" description="Helical" evidence="1">
    <location>
        <begin position="2538"/>
        <end position="2559"/>
    </location>
</feature>
<feature type="transmembrane region" description="Helical" evidence="1">
    <location>
        <begin position="2390"/>
        <end position="2408"/>
    </location>
</feature>
<dbReference type="Proteomes" id="UP000689195">
    <property type="component" value="Unassembled WGS sequence"/>
</dbReference>
<name>A0A8S1WLQ5_9CILI</name>
<proteinExistence type="predicted"/>
<organism evidence="3 4">
    <name type="scientific">Paramecium pentaurelia</name>
    <dbReference type="NCBI Taxonomy" id="43138"/>
    <lineage>
        <taxon>Eukaryota</taxon>
        <taxon>Sar</taxon>
        <taxon>Alveolata</taxon>
        <taxon>Ciliophora</taxon>
        <taxon>Intramacronucleata</taxon>
        <taxon>Oligohymenophorea</taxon>
        <taxon>Peniculida</taxon>
        <taxon>Parameciidae</taxon>
        <taxon>Paramecium</taxon>
    </lineage>
</organism>
<dbReference type="PANTHER" id="PTHR11319">
    <property type="entry name" value="G PROTEIN-COUPLED RECEPTOR-RELATED"/>
    <property type="match status" value="1"/>
</dbReference>
<dbReference type="PANTHER" id="PTHR11319:SF35">
    <property type="entry name" value="OUTER MEMBRANE PROTEIN PMPC-RELATED"/>
    <property type="match status" value="1"/>
</dbReference>
<evidence type="ECO:0000313" key="3">
    <source>
        <dbReference type="EMBL" id="CAD8190898.1"/>
    </source>
</evidence>
<feature type="transmembrane region" description="Helical" evidence="1">
    <location>
        <begin position="2501"/>
        <end position="2526"/>
    </location>
</feature>
<feature type="transmembrane region" description="Helical" evidence="1">
    <location>
        <begin position="2585"/>
        <end position="2611"/>
    </location>
</feature>
<protein>
    <recommendedName>
        <fullName evidence="5">Transmembrane protein</fullName>
    </recommendedName>
</protein>
<keyword evidence="1" id="KW-0812">Transmembrane</keyword>
<feature type="chain" id="PRO_5035796384" description="Transmembrane protein" evidence="2">
    <location>
        <begin position="19"/>
        <end position="2854"/>
    </location>
</feature>
<accession>A0A8S1WLQ5</accession>
<evidence type="ECO:0008006" key="5">
    <source>
        <dbReference type="Google" id="ProtNLM"/>
    </source>
</evidence>
<evidence type="ECO:0000256" key="2">
    <source>
        <dbReference type="SAM" id="SignalP"/>
    </source>
</evidence>
<feature type="transmembrane region" description="Helical" evidence="1">
    <location>
        <begin position="2649"/>
        <end position="2675"/>
    </location>
</feature>
<gene>
    <name evidence="3" type="ORF">PPENT_87.1.T0970172</name>
</gene>
<evidence type="ECO:0000313" key="4">
    <source>
        <dbReference type="Proteomes" id="UP000689195"/>
    </source>
</evidence>
<comment type="caution">
    <text evidence="3">The sequence shown here is derived from an EMBL/GenBank/DDBJ whole genome shotgun (WGS) entry which is preliminary data.</text>
</comment>
<reference evidence="3" key="1">
    <citation type="submission" date="2021-01" db="EMBL/GenBank/DDBJ databases">
        <authorList>
            <consortium name="Genoscope - CEA"/>
            <person name="William W."/>
        </authorList>
    </citation>
    <scope>NUCLEOTIDE SEQUENCE</scope>
</reference>
<dbReference type="EMBL" id="CAJJDO010000097">
    <property type="protein sequence ID" value="CAD8190898.1"/>
    <property type="molecule type" value="Genomic_DNA"/>
</dbReference>
<feature type="transmembrane region" description="Helical" evidence="1">
    <location>
        <begin position="2449"/>
        <end position="2471"/>
    </location>
</feature>
<evidence type="ECO:0000256" key="1">
    <source>
        <dbReference type="SAM" id="Phobius"/>
    </source>
</evidence>
<dbReference type="OrthoDB" id="77931at2759"/>
<feature type="transmembrane region" description="Helical" evidence="1">
    <location>
        <begin position="2720"/>
        <end position="2743"/>
    </location>
</feature>
<feature type="signal peptide" evidence="2">
    <location>
        <begin position="1"/>
        <end position="18"/>
    </location>
</feature>
<keyword evidence="2" id="KW-0732">Signal</keyword>
<keyword evidence="4" id="KW-1185">Reference proteome</keyword>